<feature type="region of interest" description="Disordered" evidence="1">
    <location>
        <begin position="96"/>
        <end position="118"/>
    </location>
</feature>
<sequence length="118" mass="12588">MRELHYGSGVVTVSFDVCAAVFDYTVALANAGVTDRITVPVLADGRRGFSNLLLGPTTQLYCTAIPGVTDDVADEVDIDDFALVESLKNKIAELGEGNGPISASDRYLEPLEHDAELD</sequence>
<comment type="caution">
    <text evidence="2">The sequence shown here is derived from an EMBL/GenBank/DDBJ whole genome shotgun (WGS) entry which is preliminary data.</text>
</comment>
<dbReference type="OrthoDB" id="5119511at2"/>
<protein>
    <submittedName>
        <fullName evidence="2">Uncharacterized protein</fullName>
    </submittedName>
</protein>
<feature type="compositionally biased region" description="Basic and acidic residues" evidence="1">
    <location>
        <begin position="106"/>
        <end position="118"/>
    </location>
</feature>
<dbReference type="AlphaFoldDB" id="A0A3E0VSF9"/>
<evidence type="ECO:0000256" key="1">
    <source>
        <dbReference type="SAM" id="MobiDB-lite"/>
    </source>
</evidence>
<dbReference type="EMBL" id="NBXB01000042">
    <property type="protein sequence ID" value="RFA12313.1"/>
    <property type="molecule type" value="Genomic_DNA"/>
</dbReference>
<proteinExistence type="predicted"/>
<evidence type="ECO:0000313" key="3">
    <source>
        <dbReference type="Proteomes" id="UP000256541"/>
    </source>
</evidence>
<gene>
    <name evidence="2" type="ORF">B7R22_16035</name>
</gene>
<evidence type="ECO:0000313" key="2">
    <source>
        <dbReference type="EMBL" id="RFA12313.1"/>
    </source>
</evidence>
<reference evidence="2 3" key="1">
    <citation type="submission" date="2017-04" db="EMBL/GenBank/DDBJ databases">
        <title>Comparative genome analysis of Subtercola boreus.</title>
        <authorList>
            <person name="Cho Y.-J."/>
            <person name="Cho A."/>
            <person name="Kim O.-S."/>
            <person name="Lee J.-I."/>
        </authorList>
    </citation>
    <scope>NUCLEOTIDE SEQUENCE [LARGE SCALE GENOMIC DNA]</scope>
    <source>
        <strain evidence="2 3">P27479</strain>
    </source>
</reference>
<organism evidence="2 3">
    <name type="scientific">Subtercola boreus</name>
    <dbReference type="NCBI Taxonomy" id="120213"/>
    <lineage>
        <taxon>Bacteria</taxon>
        <taxon>Bacillati</taxon>
        <taxon>Actinomycetota</taxon>
        <taxon>Actinomycetes</taxon>
        <taxon>Micrococcales</taxon>
        <taxon>Microbacteriaceae</taxon>
        <taxon>Subtercola</taxon>
    </lineage>
</organism>
<accession>A0A3E0VSF9</accession>
<dbReference type="Proteomes" id="UP000256541">
    <property type="component" value="Unassembled WGS sequence"/>
</dbReference>
<dbReference type="RefSeq" id="WP_116412722.1">
    <property type="nucleotide sequence ID" value="NZ_NBXB01000042.1"/>
</dbReference>
<name>A0A3E0VSF9_9MICO</name>